<dbReference type="PANTHER" id="PTHR36795:SF2">
    <property type="entry name" value="OS01G0938400 PROTEIN"/>
    <property type="match status" value="1"/>
</dbReference>
<name>A0A0E0CCS4_9ORYZ</name>
<keyword evidence="2" id="KW-1185">Reference proteome</keyword>
<dbReference type="Gramene" id="OMERI01G40260.1">
    <property type="protein sequence ID" value="OMERI01G40260.1"/>
    <property type="gene ID" value="OMERI01G40260"/>
</dbReference>
<dbReference type="EnsemblPlants" id="OMERI01G40260.1">
    <property type="protein sequence ID" value="OMERI01G40260.1"/>
    <property type="gene ID" value="OMERI01G40260"/>
</dbReference>
<accession>A0A0E0CCS4</accession>
<proteinExistence type="predicted"/>
<sequence length="185" mass="20032">MPSSYLMSRRFSYRRLKKLPAAAVAAPPDVPQQLQEQYYAAITAAAAAAAQHRGGGGGIGRRRRVRWRSFGDGGGGGRRRRMRPRLRISRLARVLRRKAAAVGGAVRASVAKVVRRLREGSPYVGDLFAGNYMFMQVTPSPTMAAAAGLAKNGVVPYYHHGIIGGKNSKLGTTCSPSVMYKVKFN</sequence>
<dbReference type="eggNOG" id="ENOG502S5MM">
    <property type="taxonomic scope" value="Eukaryota"/>
</dbReference>
<evidence type="ECO:0000313" key="2">
    <source>
        <dbReference type="Proteomes" id="UP000008021"/>
    </source>
</evidence>
<dbReference type="PANTHER" id="PTHR36795">
    <property type="entry name" value="OS01G0938400 PROTEIN"/>
    <property type="match status" value="1"/>
</dbReference>
<protein>
    <submittedName>
        <fullName evidence="1">Uncharacterized protein</fullName>
    </submittedName>
</protein>
<evidence type="ECO:0000313" key="1">
    <source>
        <dbReference type="EnsemblPlants" id="OMERI01G40260.1"/>
    </source>
</evidence>
<dbReference type="HOGENOM" id="CLU_1463481_0_0_1"/>
<reference evidence="1" key="1">
    <citation type="submission" date="2015-04" db="UniProtKB">
        <authorList>
            <consortium name="EnsemblPlants"/>
        </authorList>
    </citation>
    <scope>IDENTIFICATION</scope>
</reference>
<reference evidence="1" key="2">
    <citation type="submission" date="2018-05" db="EMBL/GenBank/DDBJ databases">
        <title>OmerRS3 (Oryza meridionalis Reference Sequence Version 3).</title>
        <authorList>
            <person name="Zhang J."/>
            <person name="Kudrna D."/>
            <person name="Lee S."/>
            <person name="Talag J."/>
            <person name="Welchert J."/>
            <person name="Wing R.A."/>
        </authorList>
    </citation>
    <scope>NUCLEOTIDE SEQUENCE [LARGE SCALE GENOMIC DNA]</scope>
    <source>
        <strain evidence="1">cv. OR44</strain>
    </source>
</reference>
<organism evidence="1">
    <name type="scientific">Oryza meridionalis</name>
    <dbReference type="NCBI Taxonomy" id="40149"/>
    <lineage>
        <taxon>Eukaryota</taxon>
        <taxon>Viridiplantae</taxon>
        <taxon>Streptophyta</taxon>
        <taxon>Embryophyta</taxon>
        <taxon>Tracheophyta</taxon>
        <taxon>Spermatophyta</taxon>
        <taxon>Magnoliopsida</taxon>
        <taxon>Liliopsida</taxon>
        <taxon>Poales</taxon>
        <taxon>Poaceae</taxon>
        <taxon>BOP clade</taxon>
        <taxon>Oryzoideae</taxon>
        <taxon>Oryzeae</taxon>
        <taxon>Oryzinae</taxon>
        <taxon>Oryza</taxon>
    </lineage>
</organism>
<dbReference type="AlphaFoldDB" id="A0A0E0CCS4"/>
<dbReference type="Proteomes" id="UP000008021">
    <property type="component" value="Chromosome 1"/>
</dbReference>